<feature type="region of interest" description="Disordered" evidence="1">
    <location>
        <begin position="1"/>
        <end position="590"/>
    </location>
</feature>
<feature type="compositionally biased region" description="Basic and acidic residues" evidence="1">
    <location>
        <begin position="429"/>
        <end position="442"/>
    </location>
</feature>
<feature type="region of interest" description="Disordered" evidence="1">
    <location>
        <begin position="1061"/>
        <end position="1099"/>
    </location>
</feature>
<reference evidence="2 3" key="1">
    <citation type="journal article" date="2021" name="Commun. Biol.">
        <title>The genome of Shorea leprosula (Dipterocarpaceae) highlights the ecological relevance of drought in aseasonal tropical rainforests.</title>
        <authorList>
            <person name="Ng K.K.S."/>
            <person name="Kobayashi M.J."/>
            <person name="Fawcett J.A."/>
            <person name="Hatakeyama M."/>
            <person name="Paape T."/>
            <person name="Ng C.H."/>
            <person name="Ang C.C."/>
            <person name="Tnah L.H."/>
            <person name="Lee C.T."/>
            <person name="Nishiyama T."/>
            <person name="Sese J."/>
            <person name="O'Brien M.J."/>
            <person name="Copetti D."/>
            <person name="Mohd Noor M.I."/>
            <person name="Ong R.C."/>
            <person name="Putra M."/>
            <person name="Sireger I.Z."/>
            <person name="Indrioko S."/>
            <person name="Kosugi Y."/>
            <person name="Izuno A."/>
            <person name="Isagi Y."/>
            <person name="Lee S.L."/>
            <person name="Shimizu K.K."/>
        </authorList>
    </citation>
    <scope>NUCLEOTIDE SEQUENCE [LARGE SCALE GENOMIC DNA]</scope>
    <source>
        <strain evidence="2">214</strain>
    </source>
</reference>
<proteinExistence type="predicted"/>
<feature type="compositionally biased region" description="Basic and acidic residues" evidence="1">
    <location>
        <begin position="537"/>
        <end position="555"/>
    </location>
</feature>
<organism evidence="2 3">
    <name type="scientific">Rubroshorea leprosula</name>
    <dbReference type="NCBI Taxonomy" id="152421"/>
    <lineage>
        <taxon>Eukaryota</taxon>
        <taxon>Viridiplantae</taxon>
        <taxon>Streptophyta</taxon>
        <taxon>Embryophyta</taxon>
        <taxon>Tracheophyta</taxon>
        <taxon>Spermatophyta</taxon>
        <taxon>Magnoliopsida</taxon>
        <taxon>eudicotyledons</taxon>
        <taxon>Gunneridae</taxon>
        <taxon>Pentapetalae</taxon>
        <taxon>rosids</taxon>
        <taxon>malvids</taxon>
        <taxon>Malvales</taxon>
        <taxon>Dipterocarpaceae</taxon>
        <taxon>Rubroshorea</taxon>
    </lineage>
</organism>
<feature type="compositionally biased region" description="Low complexity" evidence="1">
    <location>
        <begin position="864"/>
        <end position="874"/>
    </location>
</feature>
<name>A0AAV5HQM7_9ROSI</name>
<keyword evidence="3" id="KW-1185">Reference proteome</keyword>
<feature type="compositionally biased region" description="Polar residues" evidence="1">
    <location>
        <begin position="447"/>
        <end position="461"/>
    </location>
</feature>
<feature type="compositionally biased region" description="Basic and acidic residues" evidence="1">
    <location>
        <begin position="1068"/>
        <end position="1080"/>
    </location>
</feature>
<evidence type="ECO:0000313" key="2">
    <source>
        <dbReference type="EMBL" id="GKU89100.1"/>
    </source>
</evidence>
<feature type="compositionally biased region" description="Basic and acidic residues" evidence="1">
    <location>
        <begin position="13"/>
        <end position="63"/>
    </location>
</feature>
<gene>
    <name evidence="2" type="ORF">SLEP1_g3289</name>
</gene>
<sequence>MPKSSRHKSGKHSSKDVRDYSDSERDSSLKEKERKPKEESSGKVFKESGSGEKRKLDSKDGSKDPLGSGNGEYLEDYSSSKRRKERVDDGVSDRWNGGDDDGRGEKKSKVSSESKSKRREELEGDDLKKSKSEGKHRESSRRDEREREKERDRKVKDGKAERFLDGEEYRAAKQAAEKAELDAQDQLQSPESESQLERRVRRKRDGPGDMDKHQEDDGDTLDRQLSLRNDICRDGRLKDEKYKDEKYRDKYREDTDREERYRDDKLRDERLVRDRTIGRSSDKHSRDDKDATEIRQKKYKTQDSDREHDRDKERDRDRERELDRDRDRDHDVDIGHDRDRDRHRDRDYYRERERNRDRDSDRDWDRDLEWDRDRDRDRERHHDRDRDRYRDRRENDRDRDRDRDRDVEYDGSYLDDRNARHKDSRGRKRSPDDHDDIYDTKAKGVKSQFSEMETKSLSSSRLESDADRGRSMSRQAHFDAVVGGNKRRTSPSSSSLAGTDDYRHVKPEDLKYRDPGAEQRSKGSAREVTGFSGSSERGSKYRTMEKSSKVDDHMGELPTELSSSSKASPVSLIERSPSSTSFERRSTRAGGRWSVDVEETGWRGSASVEDRSNRELPFEKPYLDESSQDPAFYNKSNSSMNHPPPAFRPGHGSPSFMGSIEEDNRINISARYKRSGDPNVGRGQGNAWRGAPNWAAPVPNGFIPFQHGPPHGGFQPMMPPFPSPSLFSVRASMDINHAGIPFHIPDAERFSGHMRPIGWPNMMDGSGPSHLHGWDGNNVFRDEPHMYGGPEWEHNRHPMNGRGWDPNSDVWKGQNGDVDLSSSSHKEDNAVHAPIDDVFNGQDVQKCQYENDQNGQVKNHEIRSSISSPAKEPSKSPPEISPELTSNSSKISSDDNSDHFCHVYLSKIDISTELAGSELYAQCMSVLNGEKSEPLVKDAAMPVNLRAGGRAVVKSSIAFSNPSLIPPANNSVFKKALDLYKRHRVEMTGLPPVKSQSDFVSASNLEQREEKGSLYNLETAPEVAMISDAEMLDAATPNSDQKKAGAISPVASQQSLIVPASVQDEETQDHPESPSQKKLELPNPATVNESLEEPKPVLSGDKMDEVESEQMVVDDVGRDNASQAAVLLTDGECLNNMEVDSSVNCPQERQAFDHAISGSLFLSDGSSKVSGTLIMPGSNESESVILSRIHHSPESTH</sequence>
<feature type="compositionally biased region" description="Basic residues" evidence="1">
    <location>
        <begin position="1"/>
        <end position="12"/>
    </location>
</feature>
<feature type="region of interest" description="Disordered" evidence="1">
    <location>
        <begin position="791"/>
        <end position="828"/>
    </location>
</feature>
<evidence type="ECO:0000313" key="3">
    <source>
        <dbReference type="Proteomes" id="UP001054252"/>
    </source>
</evidence>
<evidence type="ECO:0000256" key="1">
    <source>
        <dbReference type="SAM" id="MobiDB-lite"/>
    </source>
</evidence>
<protein>
    <submittedName>
        <fullName evidence="2">Uncharacterized protein</fullName>
    </submittedName>
</protein>
<dbReference type="PANTHER" id="PTHR34837:SF1">
    <property type="entry name" value="LOW PROTEIN: ZINC FINGER CCCH DOMAIN PROTEIN"/>
    <property type="match status" value="1"/>
</dbReference>
<feature type="compositionally biased region" description="Basic and acidic residues" evidence="1">
    <location>
        <begin position="85"/>
        <end position="181"/>
    </location>
</feature>
<dbReference type="EMBL" id="BPVZ01000003">
    <property type="protein sequence ID" value="GKU89100.1"/>
    <property type="molecule type" value="Genomic_DNA"/>
</dbReference>
<dbReference type="PANTHER" id="PTHR34837">
    <property type="entry name" value="OS05G0595500 PROTEIN"/>
    <property type="match status" value="1"/>
</dbReference>
<feature type="compositionally biased region" description="Basic residues" evidence="1">
    <location>
        <begin position="419"/>
        <end position="428"/>
    </location>
</feature>
<feature type="compositionally biased region" description="Low complexity" evidence="1">
    <location>
        <begin position="562"/>
        <end position="571"/>
    </location>
</feature>
<dbReference type="Proteomes" id="UP001054252">
    <property type="component" value="Unassembled WGS sequence"/>
</dbReference>
<comment type="caution">
    <text evidence="2">The sequence shown here is derived from an EMBL/GenBank/DDBJ whole genome shotgun (WGS) entry which is preliminary data.</text>
</comment>
<feature type="compositionally biased region" description="Basic and acidic residues" evidence="1">
    <location>
        <begin position="205"/>
        <end position="215"/>
    </location>
</feature>
<accession>A0AAV5HQM7</accession>
<feature type="compositionally biased region" description="Basic and acidic residues" evidence="1">
    <location>
        <begin position="230"/>
        <end position="418"/>
    </location>
</feature>
<dbReference type="AlphaFoldDB" id="A0AAV5HQM7"/>
<feature type="region of interest" description="Disordered" evidence="1">
    <location>
        <begin position="851"/>
        <end position="894"/>
    </location>
</feature>
<feature type="compositionally biased region" description="Low complexity" evidence="1">
    <location>
        <begin position="881"/>
        <end position="891"/>
    </location>
</feature>
<feature type="compositionally biased region" description="Basic and acidic residues" evidence="1">
    <location>
        <begin position="500"/>
        <end position="525"/>
    </location>
</feature>